<dbReference type="SUPFAM" id="SSF53756">
    <property type="entry name" value="UDP-Glycosyltransferase/glycogen phosphorylase"/>
    <property type="match status" value="1"/>
</dbReference>
<dbReference type="PANTHER" id="PTHR12526">
    <property type="entry name" value="GLYCOSYLTRANSFERASE"/>
    <property type="match status" value="1"/>
</dbReference>
<name>A0A6I2M3W8_9BACI</name>
<sequence length="377" mass="43184">MNLAFICTEKLPAPAVKGGAIQLMLDGISPYFSKNYRVTVYSITDPLLPERNSENGITYIRFPRLGFSENVAMDLKEKSFTHIHIFNRPSEVCRYKKASPDSKIILSLHNDMFTTRKLSREEACEVIDHCDSITTVSEYIKRTVTVRYPQAEPKTHVVYSGVDITKFHPVWSVKGQEIRAEWKKKYGLEQHHKVILFIGRLSKTKGPDLLIKSMYEIIRHEPDAVLVIVGGKWFSENGLNDYVRHLHEIAEPIKHKVLFTKYIPAPDIPNILLIGDLLVCSSQWHEPLARIHYEAMAAGLPILTTDRGGNAEVIFNDVNGYVIREYDQKEAFISFITRLLQDTSLSEYFAKNGRNMAEEKFSFINTAKKLEQIYSKS</sequence>
<keyword evidence="4" id="KW-1185">Reference proteome</keyword>
<reference evidence="3 4" key="1">
    <citation type="submission" date="2019-11" db="EMBL/GenBank/DDBJ databases">
        <title>Bacillus idriensis genome.</title>
        <authorList>
            <person name="Konopka E.N."/>
            <person name="Newman J.D."/>
        </authorList>
    </citation>
    <scope>NUCLEOTIDE SEQUENCE [LARGE SCALE GENOMIC DNA]</scope>
    <source>
        <strain evidence="3 4">DSM 19097</strain>
    </source>
</reference>
<evidence type="ECO:0000259" key="2">
    <source>
        <dbReference type="Pfam" id="PF13439"/>
    </source>
</evidence>
<comment type="caution">
    <text evidence="3">The sequence shown here is derived from an EMBL/GenBank/DDBJ whole genome shotgun (WGS) entry which is preliminary data.</text>
</comment>
<keyword evidence="3" id="KW-0808">Transferase</keyword>
<evidence type="ECO:0000313" key="3">
    <source>
        <dbReference type="EMBL" id="MRX52780.1"/>
    </source>
</evidence>
<organism evidence="3 4">
    <name type="scientific">Metabacillus idriensis</name>
    <dbReference type="NCBI Taxonomy" id="324768"/>
    <lineage>
        <taxon>Bacteria</taxon>
        <taxon>Bacillati</taxon>
        <taxon>Bacillota</taxon>
        <taxon>Bacilli</taxon>
        <taxon>Bacillales</taxon>
        <taxon>Bacillaceae</taxon>
        <taxon>Metabacillus</taxon>
    </lineage>
</organism>
<dbReference type="GO" id="GO:0016757">
    <property type="term" value="F:glycosyltransferase activity"/>
    <property type="evidence" value="ECO:0007669"/>
    <property type="project" value="InterPro"/>
</dbReference>
<protein>
    <submittedName>
        <fullName evidence="3">Glycosyltransferase</fullName>
    </submittedName>
</protein>
<gene>
    <name evidence="3" type="ORF">GJU41_02240</name>
</gene>
<evidence type="ECO:0000313" key="4">
    <source>
        <dbReference type="Proteomes" id="UP000441585"/>
    </source>
</evidence>
<proteinExistence type="predicted"/>
<evidence type="ECO:0000259" key="1">
    <source>
        <dbReference type="Pfam" id="PF00534"/>
    </source>
</evidence>
<feature type="domain" description="Glycosyl transferase family 1" evidence="1">
    <location>
        <begin position="179"/>
        <end position="356"/>
    </location>
</feature>
<dbReference type="Proteomes" id="UP000441585">
    <property type="component" value="Unassembled WGS sequence"/>
</dbReference>
<accession>A0A6I2M3W8</accession>
<dbReference type="CDD" id="cd03801">
    <property type="entry name" value="GT4_PimA-like"/>
    <property type="match status" value="1"/>
</dbReference>
<dbReference type="Pfam" id="PF13439">
    <property type="entry name" value="Glyco_transf_4"/>
    <property type="match status" value="1"/>
</dbReference>
<dbReference type="PANTHER" id="PTHR12526:SF638">
    <property type="entry name" value="SPORE COAT PROTEIN SA"/>
    <property type="match status" value="1"/>
</dbReference>
<dbReference type="Gene3D" id="3.40.50.2000">
    <property type="entry name" value="Glycogen Phosphorylase B"/>
    <property type="match status" value="2"/>
</dbReference>
<dbReference type="EMBL" id="WKKF01000001">
    <property type="protein sequence ID" value="MRX52780.1"/>
    <property type="molecule type" value="Genomic_DNA"/>
</dbReference>
<dbReference type="RefSeq" id="WP_070878306.1">
    <property type="nucleotide sequence ID" value="NZ_CAJFZX010000002.1"/>
</dbReference>
<dbReference type="InterPro" id="IPR001296">
    <property type="entry name" value="Glyco_trans_1"/>
</dbReference>
<dbReference type="AlphaFoldDB" id="A0A6I2M3W8"/>
<dbReference type="Pfam" id="PF00534">
    <property type="entry name" value="Glycos_transf_1"/>
    <property type="match status" value="1"/>
</dbReference>
<feature type="domain" description="Glycosyltransferase subfamily 4-like N-terminal" evidence="2">
    <location>
        <begin position="35"/>
        <end position="165"/>
    </location>
</feature>
<dbReference type="InterPro" id="IPR028098">
    <property type="entry name" value="Glyco_trans_4-like_N"/>
</dbReference>